<dbReference type="PANTHER" id="PTHR42847">
    <property type="entry name" value="ALKANESULFONATE MONOOXYGENASE"/>
    <property type="match status" value="1"/>
</dbReference>
<dbReference type="Proteomes" id="UP001499974">
    <property type="component" value="Unassembled WGS sequence"/>
</dbReference>
<evidence type="ECO:0000256" key="4">
    <source>
        <dbReference type="ARBA" id="ARBA00023033"/>
    </source>
</evidence>
<accession>A0ABP8XYX8</accession>
<dbReference type="EMBL" id="BAABKM010000004">
    <property type="protein sequence ID" value="GAA4716574.1"/>
    <property type="molecule type" value="Genomic_DNA"/>
</dbReference>
<keyword evidence="4" id="KW-0503">Monooxygenase</keyword>
<proteinExistence type="predicted"/>
<comment type="caution">
    <text evidence="7">The sequence shown here is derived from an EMBL/GenBank/DDBJ whole genome shotgun (WGS) entry which is preliminary data.</text>
</comment>
<evidence type="ECO:0000256" key="5">
    <source>
        <dbReference type="SAM" id="MobiDB-lite"/>
    </source>
</evidence>
<dbReference type="Gene3D" id="3.40.50.300">
    <property type="entry name" value="P-loop containing nucleotide triphosphate hydrolases"/>
    <property type="match status" value="1"/>
</dbReference>
<dbReference type="InterPro" id="IPR050172">
    <property type="entry name" value="SsuD_RutA_monooxygenase"/>
</dbReference>
<keyword evidence="2" id="KW-0288">FMN</keyword>
<dbReference type="InterPro" id="IPR036661">
    <property type="entry name" value="Luciferase-like_sf"/>
</dbReference>
<dbReference type="Pfam" id="PF13671">
    <property type="entry name" value="AAA_33"/>
    <property type="match status" value="1"/>
</dbReference>
<dbReference type="Pfam" id="PF00296">
    <property type="entry name" value="Bac_luciferase"/>
    <property type="match status" value="1"/>
</dbReference>
<evidence type="ECO:0000256" key="3">
    <source>
        <dbReference type="ARBA" id="ARBA00023002"/>
    </source>
</evidence>
<dbReference type="InterPro" id="IPR011251">
    <property type="entry name" value="Luciferase-like_dom"/>
</dbReference>
<evidence type="ECO:0000313" key="8">
    <source>
        <dbReference type="Proteomes" id="UP001499974"/>
    </source>
</evidence>
<evidence type="ECO:0000256" key="1">
    <source>
        <dbReference type="ARBA" id="ARBA00022630"/>
    </source>
</evidence>
<evidence type="ECO:0000259" key="6">
    <source>
        <dbReference type="Pfam" id="PF00296"/>
    </source>
</evidence>
<evidence type="ECO:0000256" key="2">
    <source>
        <dbReference type="ARBA" id="ARBA00022643"/>
    </source>
</evidence>
<reference evidence="8" key="1">
    <citation type="journal article" date="2019" name="Int. J. Syst. Evol. Microbiol.">
        <title>The Global Catalogue of Microorganisms (GCM) 10K type strain sequencing project: providing services to taxonomists for standard genome sequencing and annotation.</title>
        <authorList>
            <consortium name="The Broad Institute Genomics Platform"/>
            <consortium name="The Broad Institute Genome Sequencing Center for Infectious Disease"/>
            <person name="Wu L."/>
            <person name="Ma J."/>
        </authorList>
    </citation>
    <scope>NUCLEOTIDE SEQUENCE [LARGE SCALE GENOMIC DNA]</scope>
    <source>
        <strain evidence="8">JCM 18531</strain>
    </source>
</reference>
<dbReference type="InterPro" id="IPR027417">
    <property type="entry name" value="P-loop_NTPase"/>
</dbReference>
<feature type="compositionally biased region" description="Basic and acidic residues" evidence="5">
    <location>
        <begin position="145"/>
        <end position="155"/>
    </location>
</feature>
<feature type="region of interest" description="Disordered" evidence="5">
    <location>
        <begin position="145"/>
        <end position="166"/>
    </location>
</feature>
<dbReference type="SUPFAM" id="SSF51679">
    <property type="entry name" value="Bacterial luciferase-like"/>
    <property type="match status" value="1"/>
</dbReference>
<dbReference type="SUPFAM" id="SSF52540">
    <property type="entry name" value="P-loop containing nucleoside triphosphate hydrolases"/>
    <property type="match status" value="1"/>
</dbReference>
<keyword evidence="3" id="KW-0560">Oxidoreductase</keyword>
<protein>
    <recommendedName>
        <fullName evidence="6">Luciferase-like domain-containing protein</fullName>
    </recommendedName>
</protein>
<name>A0ABP8XYX8_9ACTN</name>
<dbReference type="Gene3D" id="3.20.20.30">
    <property type="entry name" value="Luciferase-like domain"/>
    <property type="match status" value="1"/>
</dbReference>
<keyword evidence="1" id="KW-0285">Flavoprotein</keyword>
<keyword evidence="8" id="KW-1185">Reference proteome</keyword>
<gene>
    <name evidence="7" type="ORF">GCM10023349_40430</name>
</gene>
<dbReference type="PANTHER" id="PTHR42847:SF4">
    <property type="entry name" value="ALKANESULFONATE MONOOXYGENASE-RELATED"/>
    <property type="match status" value="1"/>
</dbReference>
<feature type="domain" description="Luciferase-like" evidence="6">
    <location>
        <begin position="188"/>
        <end position="375"/>
    </location>
</feature>
<organism evidence="7 8">
    <name type="scientific">Nocardioides conyzicola</name>
    <dbReference type="NCBI Taxonomy" id="1651781"/>
    <lineage>
        <taxon>Bacteria</taxon>
        <taxon>Bacillati</taxon>
        <taxon>Actinomycetota</taxon>
        <taxon>Actinomycetes</taxon>
        <taxon>Propionibacteriales</taxon>
        <taxon>Nocardioidaceae</taxon>
        <taxon>Nocardioides</taxon>
    </lineage>
</organism>
<sequence length="437" mass="46281">MLVGPSGAGKSTWAASRFRAEEVVSSDALRGVVGSGPHDLDASADAFDLLERIVAARLGRGLTTVVDTLGLDEARRTAWLAAARAASLPAVVVLLDTPPELCRARNRERERPVPAQVITGQLRKAATIGTVLDLEGWDAVHRVEHAGRESERAPERPLGLTTRPTERRSSQGLRFVLQVGRFPWGEEPAAWLAGIATAADQAGFAGLALMDHLIQIPQVGRAWEPIPEPWVTLGLLAGLDTGLELGTLVTPVTFRSPGVTAKAAATLDVLTGGRAFVGLGAGWWGREHAAYGLPFPPARERLDLVESAIATMRDLWAPGTKGTDRLPETTCYPRPVHPIPIVLGGSGERTLRIGARLADAVNVRTEQVDRALAAVAGTDVKVTVLDVPPGGRQFADPPPRQLDRYGALADLGVDTVFLAISDLRGPDDVAGVAAILT</sequence>
<evidence type="ECO:0000313" key="7">
    <source>
        <dbReference type="EMBL" id="GAA4716574.1"/>
    </source>
</evidence>